<dbReference type="InterPro" id="IPR003498">
    <property type="entry name" value="DNA_pack_C"/>
</dbReference>
<dbReference type="InterPro" id="IPR038435">
    <property type="entry name" value="DNA_pack_C_sf"/>
</dbReference>
<dbReference type="Gene3D" id="3.40.50.300">
    <property type="entry name" value="P-loop containing nucleotide triphosphate hydrolases"/>
    <property type="match status" value="1"/>
</dbReference>
<dbReference type="EMBL" id="MT876619">
    <property type="protein sequence ID" value="QOJ44286.1"/>
    <property type="molecule type" value="Genomic_DNA"/>
</dbReference>
<evidence type="ECO:0000256" key="4">
    <source>
        <dbReference type="ARBA" id="ARBA00023125"/>
    </source>
</evidence>
<keyword evidence="1" id="KW-1048">Host nucleus</keyword>
<dbReference type="InterPro" id="IPR003499">
    <property type="entry name" value="DNA_pack_N"/>
</dbReference>
<keyword evidence="5" id="KW-0231">Viral genome packaging</keyword>
<evidence type="ECO:0000256" key="2">
    <source>
        <dbReference type="ARBA" id="ARBA00022612"/>
    </source>
</evidence>
<dbReference type="GO" id="GO:0051276">
    <property type="term" value="P:chromosome organization"/>
    <property type="evidence" value="ECO:0007669"/>
    <property type="project" value="InterPro"/>
</dbReference>
<dbReference type="HAMAP" id="MF_04013">
    <property type="entry name" value="HSV_TRM3"/>
    <property type="match status" value="1"/>
</dbReference>
<dbReference type="InterPro" id="IPR027417">
    <property type="entry name" value="P-loop_NTPase"/>
</dbReference>
<feature type="domain" description="Probable DNA packing protein C-terminal" evidence="6">
    <location>
        <begin position="399"/>
        <end position="744"/>
    </location>
</feature>
<dbReference type="GO" id="GO:0003677">
    <property type="term" value="F:DNA binding"/>
    <property type="evidence" value="ECO:0007669"/>
    <property type="project" value="UniProtKB-KW"/>
</dbReference>
<evidence type="ECO:0000256" key="3">
    <source>
        <dbReference type="ARBA" id="ARBA00022801"/>
    </source>
</evidence>
<evidence type="ECO:0000259" key="7">
    <source>
        <dbReference type="Pfam" id="PF02500"/>
    </source>
</evidence>
<organismHost>
    <name type="scientific">Gallus gallus</name>
    <name type="common">Chicken</name>
    <dbReference type="NCBI Taxonomy" id="9031"/>
</organismHost>
<name>A0A7M3URH2_ILTV</name>
<protein>
    <submittedName>
        <fullName evidence="8">DNA packaging terminase subunit 1</fullName>
    </submittedName>
</protein>
<sequence>MLGKESVEIVKRYRDALRKRTMERGPDDVDGQEMSDSNFITTASICDRNDSARDTMNSPASRFQFAIDVPQRHQACIAPIGSFHNCCAISRAFSYMASEIIYENLASYSTKYTDTDAALNDLQVSPKRQLFTGAAEDSILPALRQKLANLNFARFAPSDSLIHDKAFDGIMNGYRGFVKSDEFSQLNNFIYRFHTLLKKSFSGQASNDYKRAKLEKTTSEQRDGTLELFQKMILMHATYFASSICLGEGSTERSNRYLSTVFNTSLFSENIIQHFRQRTTVFLVPRRHGKTWFLVPLISLLVSSFEGIRIGYTAHLRKATEPVFIEIFTRLYKWFGAKQVEQVKGETITFTFRNGNKSAIVFASSQNTNGLRGQDFNFLFVDEANFIKPAALHTVMGFLNQTNCKLFFVSSTNTCHSNTSLLYNLKGKTNSLLNVVTYICDEHMPEIRKRTDVTTCSCYVLHKPVFVSMDSEVRNTADLFVKDSFMHEIAGGRAGKYDSDRTLVPVRALDQFLIYRPSTSSKPNISGLGKILTVYVDPAFTTNRSASGTGIALVTALRDSMVLMGAEHFYLDALTGEAALEIAQCVYLCIAYCCLIHAGAFREIRIAVEGNSSQDSAAAIAGNLTELLDSLRRRLGFSLTFAHSRQPGTAMAHPFYLLNKQKSRAFDLFVSVFNSGRYMASQELVSNTLVLSKDPCEYLVDQIRNITVTHGQGPDSFRTFSGKQGRVPDDMLVAAVMSTYLALEGSPTAGYHPIAPIGRRQRPA</sequence>
<dbReference type="GO" id="GO:0016787">
    <property type="term" value="F:hydrolase activity"/>
    <property type="evidence" value="ECO:0007669"/>
    <property type="project" value="UniProtKB-KW"/>
</dbReference>
<proteinExistence type="inferred from homology"/>
<dbReference type="Pfam" id="PF02500">
    <property type="entry name" value="DNA_pack_N"/>
    <property type="match status" value="1"/>
</dbReference>
<feature type="domain" description="Probable DNA packing protein N-terminal" evidence="7">
    <location>
        <begin position="72"/>
        <end position="373"/>
    </location>
</feature>
<dbReference type="Pfam" id="PF02499">
    <property type="entry name" value="DNA_pack_C"/>
    <property type="match status" value="1"/>
</dbReference>
<gene>
    <name evidence="8" type="primary">UL15</name>
</gene>
<dbReference type="InterPro" id="IPR033663">
    <property type="entry name" value="HSV_TRM3"/>
</dbReference>
<organism evidence="8">
    <name type="scientific">Infectious laryngotracheitis virus</name>
    <name type="common">ILTV</name>
    <name type="synonym">Gallid herpesvirus 1</name>
    <dbReference type="NCBI Taxonomy" id="10386"/>
    <lineage>
        <taxon>Viruses</taxon>
        <taxon>Duplodnaviria</taxon>
        <taxon>Heunggongvirae</taxon>
        <taxon>Peploviricota</taxon>
        <taxon>Herviviricetes</taxon>
        <taxon>Herpesvirales</taxon>
        <taxon>Orthoherpesviridae</taxon>
        <taxon>Alphaherpesvirinae</taxon>
        <taxon>Iltovirus</taxon>
        <taxon>Iltovirus gallidalpha1</taxon>
    </lineage>
</organism>
<evidence type="ECO:0000256" key="5">
    <source>
        <dbReference type="ARBA" id="ARBA00023219"/>
    </source>
</evidence>
<keyword evidence="2" id="KW-1188">Viral release from host cell</keyword>
<keyword evidence="4" id="KW-0238">DNA-binding</keyword>
<dbReference type="Gene3D" id="3.30.420.320">
    <property type="match status" value="1"/>
</dbReference>
<evidence type="ECO:0000256" key="1">
    <source>
        <dbReference type="ARBA" id="ARBA00022562"/>
    </source>
</evidence>
<evidence type="ECO:0000313" key="8">
    <source>
        <dbReference type="EMBL" id="QOJ44286.1"/>
    </source>
</evidence>
<reference evidence="8" key="1">
    <citation type="journal article" date="2020" name="Vet. Microbiol.">
        <title>Glycoprotein-C-gene-deleted recombinant infectious laryngotracheitis virus expressing a genotype VII Newcastle disease virus fusion protein protects against virulent infectious laryngotracheitis virus and Newcastle disease virus.</title>
        <authorList>
            <person name="Wei X."/>
            <person name="Shao Y."/>
            <person name="Han Z."/>
            <person name="Sun J."/>
            <person name="Liu S."/>
        </authorList>
    </citation>
    <scope>NUCLEOTIDE SEQUENCE</scope>
    <source>
        <strain evidence="8">Ck/CH/LHLJ/120305</strain>
    </source>
</reference>
<accession>A0A7M3URH2</accession>
<keyword evidence="3" id="KW-0378">Hydrolase</keyword>
<evidence type="ECO:0000259" key="6">
    <source>
        <dbReference type="Pfam" id="PF02499"/>
    </source>
</evidence>